<name>A0AAE4ATN8_9HYPH</name>
<dbReference type="NCBIfam" id="TIGR02451">
    <property type="entry name" value="anti_sig_ChrR"/>
    <property type="match status" value="1"/>
</dbReference>
<evidence type="ECO:0000313" key="3">
    <source>
        <dbReference type="Proteomes" id="UP001229244"/>
    </source>
</evidence>
<evidence type="ECO:0000259" key="1">
    <source>
        <dbReference type="Pfam" id="PF12973"/>
    </source>
</evidence>
<dbReference type="EMBL" id="JAUSUL010000002">
    <property type="protein sequence ID" value="MDQ0316332.1"/>
    <property type="molecule type" value="Genomic_DNA"/>
</dbReference>
<dbReference type="Proteomes" id="UP001229244">
    <property type="component" value="Unassembled WGS sequence"/>
</dbReference>
<feature type="domain" description="ChrR-like cupin" evidence="1">
    <location>
        <begin position="118"/>
        <end position="210"/>
    </location>
</feature>
<comment type="caution">
    <text evidence="2">The sequence shown here is derived from an EMBL/GenBank/DDBJ whole genome shotgun (WGS) entry which is preliminary data.</text>
</comment>
<reference evidence="2" key="1">
    <citation type="submission" date="2023-07" db="EMBL/GenBank/DDBJ databases">
        <title>Genomic Encyclopedia of Type Strains, Phase IV (KMG-IV): sequencing the most valuable type-strain genomes for metagenomic binning, comparative biology and taxonomic classification.</title>
        <authorList>
            <person name="Goeker M."/>
        </authorList>
    </citation>
    <scope>NUCLEOTIDE SEQUENCE</scope>
    <source>
        <strain evidence="2">DSM 21202</strain>
    </source>
</reference>
<evidence type="ECO:0000313" key="2">
    <source>
        <dbReference type="EMBL" id="MDQ0316332.1"/>
    </source>
</evidence>
<accession>A0AAE4ATN8</accession>
<dbReference type="Gene3D" id="1.10.10.1320">
    <property type="entry name" value="Anti-sigma factor, zinc-finger domain"/>
    <property type="match status" value="1"/>
</dbReference>
<dbReference type="InterPro" id="IPR012807">
    <property type="entry name" value="Anti-sigma_ChrR"/>
</dbReference>
<protein>
    <submittedName>
        <fullName evidence="2">Transcriptional regulator</fullName>
    </submittedName>
</protein>
<organism evidence="2 3">
    <name type="scientific">Amorphus orientalis</name>
    <dbReference type="NCBI Taxonomy" id="649198"/>
    <lineage>
        <taxon>Bacteria</taxon>
        <taxon>Pseudomonadati</taxon>
        <taxon>Pseudomonadota</taxon>
        <taxon>Alphaproteobacteria</taxon>
        <taxon>Hyphomicrobiales</taxon>
        <taxon>Amorphaceae</taxon>
        <taxon>Amorphus</taxon>
    </lineage>
</organism>
<dbReference type="RefSeq" id="WP_306886157.1">
    <property type="nucleotide sequence ID" value="NZ_JAUSUL010000002.1"/>
</dbReference>
<keyword evidence="3" id="KW-1185">Reference proteome</keyword>
<dbReference type="InterPro" id="IPR041916">
    <property type="entry name" value="Anti_sigma_zinc_sf"/>
</dbReference>
<dbReference type="Gene3D" id="2.60.120.10">
    <property type="entry name" value="Jelly Rolls"/>
    <property type="match status" value="1"/>
</dbReference>
<dbReference type="AlphaFoldDB" id="A0AAE4ATN8"/>
<proteinExistence type="predicted"/>
<dbReference type="Pfam" id="PF12973">
    <property type="entry name" value="Cupin_7"/>
    <property type="match status" value="1"/>
</dbReference>
<dbReference type="InterPro" id="IPR014710">
    <property type="entry name" value="RmlC-like_jellyroll"/>
</dbReference>
<dbReference type="CDD" id="cd20301">
    <property type="entry name" value="cupin_ChrR"/>
    <property type="match status" value="1"/>
</dbReference>
<sequence>MASATDNTPSSEATLDTLLTGYLAGSLPPPVQVLVEAHLELNPESRRWASCLETVGGEVLDRLDPVAPRGRDAKLDAIFALDADPAPDATLGSPVALPTGIGPSGLPASIERYVGRSLSDVPWRTRLPGIREWKARSEDGYVASLFCLRAGHGLPPHTHRGTEMTLVLHGSFTDTTSRYGAGDISIADDEIDHRPVADPGGDCIGFVVTNAGLRLTGRIGRLLAPFTRQ</sequence>
<gene>
    <name evidence="2" type="ORF">J2S73_002789</name>
</gene>
<dbReference type="SUPFAM" id="SSF51182">
    <property type="entry name" value="RmlC-like cupins"/>
    <property type="match status" value="1"/>
</dbReference>
<dbReference type="InterPro" id="IPR011051">
    <property type="entry name" value="RmlC_Cupin_sf"/>
</dbReference>
<dbReference type="InterPro" id="IPR025979">
    <property type="entry name" value="ChrR-like_cupin_dom"/>
</dbReference>